<gene>
    <name evidence="2" type="ORF">AMORRO_LOCUS17337</name>
</gene>
<organism evidence="2 3">
    <name type="scientific">Acaulospora morrowiae</name>
    <dbReference type="NCBI Taxonomy" id="94023"/>
    <lineage>
        <taxon>Eukaryota</taxon>
        <taxon>Fungi</taxon>
        <taxon>Fungi incertae sedis</taxon>
        <taxon>Mucoromycota</taxon>
        <taxon>Glomeromycotina</taxon>
        <taxon>Glomeromycetes</taxon>
        <taxon>Diversisporales</taxon>
        <taxon>Acaulosporaceae</taxon>
        <taxon>Acaulospora</taxon>
    </lineage>
</organism>
<dbReference type="EMBL" id="CAJVPV010052957">
    <property type="protein sequence ID" value="CAG8781293.1"/>
    <property type="molecule type" value="Genomic_DNA"/>
</dbReference>
<dbReference type="Proteomes" id="UP000789342">
    <property type="component" value="Unassembled WGS sequence"/>
</dbReference>
<keyword evidence="3" id="KW-1185">Reference proteome</keyword>
<comment type="caution">
    <text evidence="2">The sequence shown here is derived from an EMBL/GenBank/DDBJ whole genome shotgun (WGS) entry which is preliminary data.</text>
</comment>
<sequence>QSSTVSSKETLTQILRTYALIDQTKSAEEVIREDLVAPFIQETVSRPVLDNPSQQSTSHVYPARSTHPQSQISTKAYFTNAYSKEPLALMYNRILKFINAECYILLKITRNDLKGTSFEILVNSVWVEVVDSITKKLPVIFNPGNPNTFHKNYTISMNFLLSIESMCVSKKSLLYLRNHSSYMEFMKRWQLPVYFQLR</sequence>
<dbReference type="GO" id="GO:0015031">
    <property type="term" value="P:protein transport"/>
    <property type="evidence" value="ECO:0007669"/>
    <property type="project" value="InterPro"/>
</dbReference>
<feature type="non-terminal residue" evidence="2">
    <location>
        <position position="1"/>
    </location>
</feature>
<dbReference type="GO" id="GO:0006891">
    <property type="term" value="P:intra-Golgi vesicle-mediated transport"/>
    <property type="evidence" value="ECO:0007669"/>
    <property type="project" value="TreeGrafter"/>
</dbReference>
<evidence type="ECO:0000313" key="3">
    <source>
        <dbReference type="Proteomes" id="UP000789342"/>
    </source>
</evidence>
<dbReference type="PANTHER" id="PTHR12961">
    <property type="entry name" value="CONSERVED OLIGOMERIC GOLGI COMPLEX COMPONENT 2"/>
    <property type="match status" value="1"/>
</dbReference>
<reference evidence="2" key="1">
    <citation type="submission" date="2021-06" db="EMBL/GenBank/DDBJ databases">
        <authorList>
            <person name="Kallberg Y."/>
            <person name="Tangrot J."/>
            <person name="Rosling A."/>
        </authorList>
    </citation>
    <scope>NUCLEOTIDE SEQUENCE</scope>
    <source>
        <strain evidence="2">CL551</strain>
    </source>
</reference>
<evidence type="ECO:0000313" key="2">
    <source>
        <dbReference type="EMBL" id="CAG8781293.1"/>
    </source>
</evidence>
<dbReference type="GO" id="GO:0007030">
    <property type="term" value="P:Golgi organization"/>
    <property type="evidence" value="ECO:0007669"/>
    <property type="project" value="InterPro"/>
</dbReference>
<dbReference type="GO" id="GO:0017119">
    <property type="term" value="C:Golgi transport complex"/>
    <property type="evidence" value="ECO:0007669"/>
    <property type="project" value="TreeGrafter"/>
</dbReference>
<feature type="non-terminal residue" evidence="2">
    <location>
        <position position="198"/>
    </location>
</feature>
<dbReference type="GO" id="GO:0016020">
    <property type="term" value="C:membrane"/>
    <property type="evidence" value="ECO:0007669"/>
    <property type="project" value="InterPro"/>
</dbReference>
<dbReference type="InterPro" id="IPR009316">
    <property type="entry name" value="COG2"/>
</dbReference>
<protein>
    <submittedName>
        <fullName evidence="2">16825_t:CDS:1</fullName>
    </submittedName>
</protein>
<dbReference type="PANTHER" id="PTHR12961:SF0">
    <property type="entry name" value="CONSERVED OLIGOMERIC GOLGI COMPLEX SUBUNIT 2"/>
    <property type="match status" value="1"/>
</dbReference>
<accession>A0A9N9JGJ0</accession>
<evidence type="ECO:0000256" key="1">
    <source>
        <dbReference type="SAM" id="MobiDB-lite"/>
    </source>
</evidence>
<dbReference type="AlphaFoldDB" id="A0A9N9JGJ0"/>
<feature type="region of interest" description="Disordered" evidence="1">
    <location>
        <begin position="48"/>
        <end position="67"/>
    </location>
</feature>
<dbReference type="OrthoDB" id="332281at2759"/>
<name>A0A9N9JGJ0_9GLOM</name>
<proteinExistence type="predicted"/>